<name>A0A0N7F2P3_9PSEU</name>
<dbReference type="KEGG" id="kphy:AOZ06_05135"/>
<keyword evidence="3" id="KW-1185">Reference proteome</keyword>
<accession>A0A0N7F2P3</accession>
<evidence type="ECO:0000256" key="1">
    <source>
        <dbReference type="SAM" id="SignalP"/>
    </source>
</evidence>
<keyword evidence="1" id="KW-0732">Signal</keyword>
<evidence type="ECO:0000313" key="2">
    <source>
        <dbReference type="EMBL" id="ALG06391.1"/>
    </source>
</evidence>
<dbReference type="AlphaFoldDB" id="A0A0N7F2P3"/>
<evidence type="ECO:0008006" key="4">
    <source>
        <dbReference type="Google" id="ProtNLM"/>
    </source>
</evidence>
<gene>
    <name evidence="2" type="ORF">AOZ06_05135</name>
</gene>
<evidence type="ECO:0000313" key="3">
    <source>
        <dbReference type="Proteomes" id="UP000063699"/>
    </source>
</evidence>
<organism evidence="2 3">
    <name type="scientific">Kibdelosporangium phytohabitans</name>
    <dbReference type="NCBI Taxonomy" id="860235"/>
    <lineage>
        <taxon>Bacteria</taxon>
        <taxon>Bacillati</taxon>
        <taxon>Actinomycetota</taxon>
        <taxon>Actinomycetes</taxon>
        <taxon>Pseudonocardiales</taxon>
        <taxon>Pseudonocardiaceae</taxon>
        <taxon>Kibdelosporangium</taxon>
    </lineage>
</organism>
<feature type="signal peptide" evidence="1">
    <location>
        <begin position="1"/>
        <end position="18"/>
    </location>
</feature>
<reference evidence="2 3" key="1">
    <citation type="submission" date="2015-07" db="EMBL/GenBank/DDBJ databases">
        <title>Genome sequencing of Kibdelosporangium phytohabitans.</title>
        <authorList>
            <person name="Qin S."/>
            <person name="Xing K."/>
        </authorList>
    </citation>
    <scope>NUCLEOTIDE SEQUENCE [LARGE SCALE GENOMIC DNA]</scope>
    <source>
        <strain evidence="2 3">KLBMP1111</strain>
    </source>
</reference>
<proteinExistence type="predicted"/>
<protein>
    <recommendedName>
        <fullName evidence="4">SH3b domain-containing protein</fullName>
    </recommendedName>
</protein>
<dbReference type="EMBL" id="CP012752">
    <property type="protein sequence ID" value="ALG06391.1"/>
    <property type="molecule type" value="Genomic_DNA"/>
</dbReference>
<sequence length="113" mass="12491">MLVAILAMLGLNGGLASASGLVNGKPAARAIQSMSGDLTDEGDRCVDTRYYIKQDDNAYSKPNGWVIGPVHRGMQLYPVYSPTPGWTKATIIPYRDYVWVPNWNVRLEQFTCP</sequence>
<dbReference type="STRING" id="860235.AOZ06_05135"/>
<dbReference type="Proteomes" id="UP000063699">
    <property type="component" value="Chromosome"/>
</dbReference>
<feature type="chain" id="PRO_5006011688" description="SH3b domain-containing protein" evidence="1">
    <location>
        <begin position="19"/>
        <end position="113"/>
    </location>
</feature>